<proteinExistence type="predicted"/>
<protein>
    <submittedName>
        <fullName evidence="2">Uncharacterized protein DUF4178</fullName>
    </submittedName>
</protein>
<dbReference type="EMBL" id="QGGV01000004">
    <property type="protein sequence ID" value="PWK56613.1"/>
    <property type="molecule type" value="Genomic_DNA"/>
</dbReference>
<dbReference type="AlphaFoldDB" id="A0A316G7H7"/>
<dbReference type="Proteomes" id="UP000245390">
    <property type="component" value="Unassembled WGS sequence"/>
</dbReference>
<accession>A0A316G7H7</accession>
<name>A0A316G7H7_9RHOB</name>
<evidence type="ECO:0000313" key="2">
    <source>
        <dbReference type="EMBL" id="PWK56613.1"/>
    </source>
</evidence>
<reference evidence="2 3" key="1">
    <citation type="submission" date="2018-05" db="EMBL/GenBank/DDBJ databases">
        <title>Genomic Encyclopedia of Type Strains, Phase IV (KMG-IV): sequencing the most valuable type-strain genomes for metagenomic binning, comparative biology and taxonomic classification.</title>
        <authorList>
            <person name="Goeker M."/>
        </authorList>
    </citation>
    <scope>NUCLEOTIDE SEQUENCE [LARGE SCALE GENOMIC DNA]</scope>
    <source>
        <strain evidence="2 3">DSM 103371</strain>
    </source>
</reference>
<dbReference type="RefSeq" id="WP_164721524.1">
    <property type="nucleotide sequence ID" value="NZ_CP034588.1"/>
</dbReference>
<keyword evidence="3" id="KW-1185">Reference proteome</keyword>
<evidence type="ECO:0000313" key="3">
    <source>
        <dbReference type="Proteomes" id="UP000245390"/>
    </source>
</evidence>
<organism evidence="2 3">
    <name type="scientific">Silicimonas algicola</name>
    <dbReference type="NCBI Taxonomy" id="1826607"/>
    <lineage>
        <taxon>Bacteria</taxon>
        <taxon>Pseudomonadati</taxon>
        <taxon>Pseudomonadota</taxon>
        <taxon>Alphaproteobacteria</taxon>
        <taxon>Rhodobacterales</taxon>
        <taxon>Paracoccaceae</taxon>
    </lineage>
</organism>
<keyword evidence="1" id="KW-0472">Membrane</keyword>
<gene>
    <name evidence="2" type="ORF">C8D95_104286</name>
</gene>
<comment type="caution">
    <text evidence="2">The sequence shown here is derived from an EMBL/GenBank/DDBJ whole genome shotgun (WGS) entry which is preliminary data.</text>
</comment>
<feature type="transmembrane region" description="Helical" evidence="1">
    <location>
        <begin position="386"/>
        <end position="404"/>
    </location>
</feature>
<keyword evidence="1" id="KW-0812">Transmembrane</keyword>
<evidence type="ECO:0000256" key="1">
    <source>
        <dbReference type="SAM" id="Phobius"/>
    </source>
</evidence>
<sequence>MTSTLQKLNCTQCGAGLDVLGGGRVLTHVCSYCGAELDAQDDYKVVAQFRDMPRPRTPFDLGMNGTLWGVDFTVIGTIAWQEYHAGRTWSWVDHQVYSPTHGYAWLSVEDGHVTFTRKTRDIPRPALVSARQIETSETRPSVRLGGERFLYYASGRAKPTFIEGEFNFRPSLDDTADYVTLLGETQMLDILASGSEVEYELTHLPDQTDLLTSFGVDAARMPKPGRRHPLDVRERPPIQLFLRNLAIGAAAVSIALAFLVSLRGETVAVSGKVPVSVEVELPFTVTSAEALTEITIWSNANNSWAWFEAELVDDAEAPVAAFERGVEYYSGSDWSEGSQKARTRLRLEEGNYTLSLAMSEADVDWTGGVEASQMEASVRTGVANPWWLVAAGVLFGAIGAGFLAQSKLSQSGRWAGSDWDDD</sequence>
<keyword evidence="1" id="KW-1133">Transmembrane helix</keyword>
<feature type="transmembrane region" description="Helical" evidence="1">
    <location>
        <begin position="240"/>
        <end position="262"/>
    </location>
</feature>